<dbReference type="RefSeq" id="WP_051544723.1">
    <property type="nucleotide sequence ID" value="NZ_CAAAJE010000010.1"/>
</dbReference>
<dbReference type="Proteomes" id="UP000054621">
    <property type="component" value="Unassembled WGS sequence"/>
</dbReference>
<evidence type="ECO:0000256" key="1">
    <source>
        <dbReference type="SAM" id="MobiDB-lite"/>
    </source>
</evidence>
<dbReference type="InterPro" id="IPR000169">
    <property type="entry name" value="Pept_cys_AS"/>
</dbReference>
<feature type="compositionally biased region" description="Polar residues" evidence="1">
    <location>
        <begin position="723"/>
        <end position="736"/>
    </location>
</feature>
<keyword evidence="2" id="KW-0645">Protease</keyword>
<accession>A0A0W0YM72</accession>
<keyword evidence="2" id="KW-0378">Hydrolase</keyword>
<gene>
    <name evidence="2" type="ORF">Lsai_1531</name>
</gene>
<dbReference type="OrthoDB" id="5635787at2"/>
<dbReference type="GO" id="GO:0006508">
    <property type="term" value="P:proteolysis"/>
    <property type="evidence" value="ECO:0007669"/>
    <property type="project" value="UniProtKB-KW"/>
</dbReference>
<evidence type="ECO:0000313" key="3">
    <source>
        <dbReference type="Proteomes" id="UP000054621"/>
    </source>
</evidence>
<organism evidence="2 3">
    <name type="scientific">Legionella sainthelensi</name>
    <dbReference type="NCBI Taxonomy" id="28087"/>
    <lineage>
        <taxon>Bacteria</taxon>
        <taxon>Pseudomonadati</taxon>
        <taxon>Pseudomonadota</taxon>
        <taxon>Gammaproteobacteria</taxon>
        <taxon>Legionellales</taxon>
        <taxon>Legionellaceae</taxon>
        <taxon>Legionella</taxon>
    </lineage>
</organism>
<dbReference type="GO" id="GO:0008233">
    <property type="term" value="F:peptidase activity"/>
    <property type="evidence" value="ECO:0007669"/>
    <property type="project" value="UniProtKB-KW"/>
</dbReference>
<comment type="caution">
    <text evidence="2">The sequence shown here is derived from an EMBL/GenBank/DDBJ whole genome shotgun (WGS) entry which is preliminary data.</text>
</comment>
<protein>
    <submittedName>
        <fullName evidence="2">Thiol protease</fullName>
    </submittedName>
</protein>
<dbReference type="PROSITE" id="PS00139">
    <property type="entry name" value="THIOL_PROTEASE_CYS"/>
    <property type="match status" value="1"/>
</dbReference>
<feature type="region of interest" description="Disordered" evidence="1">
    <location>
        <begin position="718"/>
        <end position="739"/>
    </location>
</feature>
<dbReference type="AlphaFoldDB" id="A0A0W0YM72"/>
<proteinExistence type="predicted"/>
<reference evidence="2 3" key="1">
    <citation type="submission" date="2015-11" db="EMBL/GenBank/DDBJ databases">
        <title>Genomic analysis of 38 Legionella species identifies large and diverse effector repertoires.</title>
        <authorList>
            <person name="Burstein D."/>
            <person name="Amaro F."/>
            <person name="Zusman T."/>
            <person name="Lifshitz Z."/>
            <person name="Cohen O."/>
            <person name="Gilbert J.A."/>
            <person name="Pupko T."/>
            <person name="Shuman H.A."/>
            <person name="Segal G."/>
        </authorList>
    </citation>
    <scope>NUCLEOTIDE SEQUENCE [LARGE SCALE GENOMIC DNA]</scope>
    <source>
        <strain evidence="2 3">Mt.St.Helens-4</strain>
    </source>
</reference>
<name>A0A0W0YM72_9GAMM</name>
<dbReference type="eggNOG" id="ENOG50308XF">
    <property type="taxonomic scope" value="Bacteria"/>
</dbReference>
<dbReference type="PATRIC" id="fig|28087.4.peg.1642"/>
<evidence type="ECO:0000313" key="2">
    <source>
        <dbReference type="EMBL" id="KTD58009.1"/>
    </source>
</evidence>
<sequence length="768" mass="87842">MPLTPLLPADDRPITINQGNTGDCYLLASLDCILKSGPEGRQTLKNLFTESEKGIEVRINYNAQSKFLYLEALKEKYGYREDNENHQHVIFIDKKRLEEIDNTPGGVQSNALAVKILEHLIPYFFIAKWDHTQPQASFSAHSGKNRFGTLSEARFVADILNIQTEDYLINQLDDIIKLKDINANQPVYLAMAYGEIDTFGKTHGGHALRLNKIMPNKKEPNRTTFFLINPWHNQEKPEIYTLDEIKQRNAHFSIFNPESSCKDIRSILATLANLRGKPVVVNTKLFDTLLTIKKVNSYLSVPLVERFLDFNDKFEKNNDFFLIIFNSLEVDKQKNLLSFMLSPHQKELTQFLAEHLPLEKLEEYLKNPEQLHILLEIKELSGFFNLRGLEKWLKMKEEVTFLPEIFNLLNIEDKKKLVVCLSSNEEPLEYFKSLLASNPTANEVFFERIFQETFIDKATKTNFAAARTELKIALIEYYHKGELKCLEGFNPLHHYFATEVLDKSAIDKKYKIHAEGPKAKELIANTLENIANFPLSFSQTKNLAELNKHKELLIEDLKRISADPKIKSARELLGFAEYSLKIETALNEKIQQIEEAAQSQVSKIKGSELIVNDRLAKIRRIGVSFDNLDSKEAIEQHEHFLQKTLQKIFADPDLKAALATLGSATQRGVETAYTNKRNEITTAAQEHKATQERKSPSRVQLIKLQQFTLDRKVGKENARELTMSDTTKPASSTDLAANTKKLKEGLYELKTSQAGLDNDLNNSDRKPQ</sequence>
<dbReference type="EMBL" id="LNYV01000015">
    <property type="protein sequence ID" value="KTD58009.1"/>
    <property type="molecule type" value="Genomic_DNA"/>
</dbReference>